<dbReference type="EnsemblPlants" id="Bo6g034710.1">
    <property type="protein sequence ID" value="Bo6g034710.1"/>
    <property type="gene ID" value="Bo6g034710"/>
</dbReference>
<evidence type="ECO:0000313" key="6">
    <source>
        <dbReference type="EnsemblPlants" id="Bo6g034710.1"/>
    </source>
</evidence>
<evidence type="ECO:0000256" key="3">
    <source>
        <dbReference type="ARBA" id="ARBA00022801"/>
    </source>
</evidence>
<feature type="domain" description="Ubiquitin-like protease family profile" evidence="5">
    <location>
        <begin position="395"/>
        <end position="571"/>
    </location>
</feature>
<dbReference type="Proteomes" id="UP000032141">
    <property type="component" value="Chromosome C6"/>
</dbReference>
<dbReference type="PANTHER" id="PTHR48449">
    <property type="entry name" value="DUF1985 DOMAIN-CONTAINING PROTEIN"/>
    <property type="match status" value="1"/>
</dbReference>
<accession>A0A0D3CR25</accession>
<keyword evidence="2" id="KW-0645">Protease</keyword>
<feature type="region of interest" description="Disordered" evidence="4">
    <location>
        <begin position="318"/>
        <end position="340"/>
    </location>
</feature>
<name>A0A0D3CR25_BRAOL</name>
<sequence length="600" mass="67525">MVSARLVECPESPEFVCTKLIPEMMFAAGEEPVGVRVLTYQSSGAIKRILNTLEAEEVEIIRRSAFGKIIDIADKPVFSGRFARYMLSRQLKTKKKHEVWFRFAGKPLVMVEAVPSLTEVVQESCSSSESDSEDDVLDPRWAKKQTLSPAHARNVDKKSHVVVRSILSQDSDRPVDEASVLWSDEEEDETVDNMVELINSNYTFVHSMFVGGVTKMEVDHMRENSKPAMKTKESKQHSSSTVDIDPGFVGSLVIEHIKPHVAVMELKLNQTSRRIDSIESYLTGYLESLMGKFKEEMLQTITSMGVVKESVNGSPLPDLNFADNIEDPQTSRKSKRQKMVPSDLVENYHCGPHILSRLRRSQKFVFICVINVAGLSVSSKEIILIAERSRIFPPKVVDILIHLVRSVVLQHLSNENLHSCYFLDTKFGSALVRSYPKFKKLKNKESYSFPKGVLSLVNDDGGTPLQARGYYFPFSLGKEHWVGVYFDTVQGHFSVLDCNMSYSNEASVAKFLTPLLHMLPYLSTRGSMDIVREEVMPFRFDRPKVVSQIDHLPDSGLMAVLLMVTHAVYGIDACKNISTTSLSEEGKSAAIMAYEFKEKL</sequence>
<dbReference type="GO" id="GO:0006508">
    <property type="term" value="P:proteolysis"/>
    <property type="evidence" value="ECO:0007669"/>
    <property type="project" value="UniProtKB-KW"/>
</dbReference>
<comment type="similarity">
    <text evidence="1">Belongs to the peptidase C48 family.</text>
</comment>
<dbReference type="PANTHER" id="PTHR48449:SF2">
    <property type="entry name" value="UBIQUITIN-LIKE PROTEASE FAMILY PROFILE DOMAIN-CONTAINING PROTEIN"/>
    <property type="match status" value="1"/>
</dbReference>
<dbReference type="AlphaFoldDB" id="A0A0D3CR25"/>
<dbReference type="Pfam" id="PF02902">
    <property type="entry name" value="Peptidase_C48"/>
    <property type="match status" value="1"/>
</dbReference>
<evidence type="ECO:0000256" key="2">
    <source>
        <dbReference type="ARBA" id="ARBA00022670"/>
    </source>
</evidence>
<protein>
    <recommendedName>
        <fullName evidence="5">Ubiquitin-like protease family profile domain-containing protein</fullName>
    </recommendedName>
</protein>
<dbReference type="InterPro" id="IPR038765">
    <property type="entry name" value="Papain-like_cys_pep_sf"/>
</dbReference>
<reference evidence="6 7" key="1">
    <citation type="journal article" date="2014" name="Genome Biol.">
        <title>Transcriptome and methylome profiling reveals relics of genome dominance in the mesopolyploid Brassica oleracea.</title>
        <authorList>
            <person name="Parkin I.A."/>
            <person name="Koh C."/>
            <person name="Tang H."/>
            <person name="Robinson S.J."/>
            <person name="Kagale S."/>
            <person name="Clarke W.E."/>
            <person name="Town C.D."/>
            <person name="Nixon J."/>
            <person name="Krishnakumar V."/>
            <person name="Bidwell S.L."/>
            <person name="Denoeud F."/>
            <person name="Belcram H."/>
            <person name="Links M.G."/>
            <person name="Just J."/>
            <person name="Clarke C."/>
            <person name="Bender T."/>
            <person name="Huebert T."/>
            <person name="Mason A.S."/>
            <person name="Pires J.C."/>
            <person name="Barker G."/>
            <person name="Moore J."/>
            <person name="Walley P.G."/>
            <person name="Manoli S."/>
            <person name="Batley J."/>
            <person name="Edwards D."/>
            <person name="Nelson M.N."/>
            <person name="Wang X."/>
            <person name="Paterson A.H."/>
            <person name="King G."/>
            <person name="Bancroft I."/>
            <person name="Chalhoub B."/>
            <person name="Sharpe A.G."/>
        </authorList>
    </citation>
    <scope>NUCLEOTIDE SEQUENCE</scope>
    <source>
        <strain evidence="6 7">cv. TO1000</strain>
    </source>
</reference>
<dbReference type="GO" id="GO:0008234">
    <property type="term" value="F:cysteine-type peptidase activity"/>
    <property type="evidence" value="ECO:0007669"/>
    <property type="project" value="InterPro"/>
</dbReference>
<reference evidence="6" key="2">
    <citation type="submission" date="2015-03" db="UniProtKB">
        <authorList>
            <consortium name="EnsemblPlants"/>
        </authorList>
    </citation>
    <scope>IDENTIFICATION</scope>
</reference>
<evidence type="ECO:0000313" key="7">
    <source>
        <dbReference type="Proteomes" id="UP000032141"/>
    </source>
</evidence>
<dbReference type="Gramene" id="Bo6g034710.1">
    <property type="protein sequence ID" value="Bo6g034710.1"/>
    <property type="gene ID" value="Bo6g034710"/>
</dbReference>
<evidence type="ECO:0000259" key="5">
    <source>
        <dbReference type="Pfam" id="PF02902"/>
    </source>
</evidence>
<evidence type="ECO:0000256" key="4">
    <source>
        <dbReference type="SAM" id="MobiDB-lite"/>
    </source>
</evidence>
<keyword evidence="7" id="KW-1185">Reference proteome</keyword>
<dbReference type="InterPro" id="IPR003653">
    <property type="entry name" value="Peptidase_C48_C"/>
</dbReference>
<organism evidence="6 7">
    <name type="scientific">Brassica oleracea var. oleracea</name>
    <dbReference type="NCBI Taxonomy" id="109376"/>
    <lineage>
        <taxon>Eukaryota</taxon>
        <taxon>Viridiplantae</taxon>
        <taxon>Streptophyta</taxon>
        <taxon>Embryophyta</taxon>
        <taxon>Tracheophyta</taxon>
        <taxon>Spermatophyta</taxon>
        <taxon>Magnoliopsida</taxon>
        <taxon>eudicotyledons</taxon>
        <taxon>Gunneridae</taxon>
        <taxon>Pentapetalae</taxon>
        <taxon>rosids</taxon>
        <taxon>malvids</taxon>
        <taxon>Brassicales</taxon>
        <taxon>Brassicaceae</taxon>
        <taxon>Brassiceae</taxon>
        <taxon>Brassica</taxon>
    </lineage>
</organism>
<dbReference type="SUPFAM" id="SSF54001">
    <property type="entry name" value="Cysteine proteinases"/>
    <property type="match status" value="1"/>
</dbReference>
<dbReference type="OMA" id="AHICVEL"/>
<proteinExistence type="inferred from homology"/>
<evidence type="ECO:0000256" key="1">
    <source>
        <dbReference type="ARBA" id="ARBA00005234"/>
    </source>
</evidence>
<keyword evidence="3" id="KW-0378">Hydrolase</keyword>
<dbReference type="HOGENOM" id="CLU_016248_1_0_1"/>